<dbReference type="GO" id="GO:0015074">
    <property type="term" value="P:DNA integration"/>
    <property type="evidence" value="ECO:0007669"/>
    <property type="project" value="InterPro"/>
</dbReference>
<accession>A0A8S3RH05</accession>
<dbReference type="InterPro" id="IPR050951">
    <property type="entry name" value="Retrovirus_Pol_polyprotein"/>
</dbReference>
<dbReference type="Pfam" id="PF17921">
    <property type="entry name" value="Integrase_H2C2"/>
    <property type="match status" value="1"/>
</dbReference>
<keyword evidence="4" id="KW-1185">Reference proteome</keyword>
<dbReference type="OrthoDB" id="10059697at2759"/>
<evidence type="ECO:0000313" key="3">
    <source>
        <dbReference type="EMBL" id="CAG2204376.1"/>
    </source>
</evidence>
<evidence type="ECO:0000256" key="1">
    <source>
        <dbReference type="SAM" id="MobiDB-lite"/>
    </source>
</evidence>
<dbReference type="EMBL" id="CAJPWZ010000944">
    <property type="protein sequence ID" value="CAG2204376.1"/>
    <property type="molecule type" value="Genomic_DNA"/>
</dbReference>
<sequence>MLHDDPTAGHFGQHRTMARVSRRFYWVDYKYIVAEWCRTCKICGSRKGPQKHPRGLIQQYLVGAPLERVAINIIGQLPKTEGNKYILVLTDYFSRWAEAYPLKGIGAEEVARVFVYQFIARFGVPRQIHMDKGSQLESKLFRELGKRLRIDKTRTTAMHPQSDGMVERLNRTVEDVDKWPVMESPNPSIQKSEEAVPEKEDENEQLGTRRRHKPAYLKDYVE</sequence>
<feature type="domain" description="Integrase catalytic" evidence="2">
    <location>
        <begin position="61"/>
        <end position="175"/>
    </location>
</feature>
<name>A0A8S3RH05_MYTED</name>
<dbReference type="Gene3D" id="1.10.340.70">
    <property type="match status" value="1"/>
</dbReference>
<dbReference type="SUPFAM" id="SSF53098">
    <property type="entry name" value="Ribonuclease H-like"/>
    <property type="match status" value="1"/>
</dbReference>
<evidence type="ECO:0000259" key="2">
    <source>
        <dbReference type="PROSITE" id="PS50994"/>
    </source>
</evidence>
<dbReference type="InterPro" id="IPR012337">
    <property type="entry name" value="RNaseH-like_sf"/>
</dbReference>
<dbReference type="InterPro" id="IPR036397">
    <property type="entry name" value="RNaseH_sf"/>
</dbReference>
<evidence type="ECO:0000313" key="4">
    <source>
        <dbReference type="Proteomes" id="UP000683360"/>
    </source>
</evidence>
<proteinExistence type="predicted"/>
<gene>
    <name evidence="3" type="ORF">MEDL_18814</name>
</gene>
<dbReference type="PANTHER" id="PTHR37984">
    <property type="entry name" value="PROTEIN CBG26694"/>
    <property type="match status" value="1"/>
</dbReference>
<dbReference type="PANTHER" id="PTHR37984:SF15">
    <property type="entry name" value="INTEGRASE CATALYTIC DOMAIN-CONTAINING PROTEIN"/>
    <property type="match status" value="1"/>
</dbReference>
<dbReference type="PROSITE" id="PS50994">
    <property type="entry name" value="INTEGRASE"/>
    <property type="match status" value="1"/>
</dbReference>
<dbReference type="InterPro" id="IPR001584">
    <property type="entry name" value="Integrase_cat-core"/>
</dbReference>
<reference evidence="3" key="1">
    <citation type="submission" date="2021-03" db="EMBL/GenBank/DDBJ databases">
        <authorList>
            <person name="Bekaert M."/>
        </authorList>
    </citation>
    <scope>NUCLEOTIDE SEQUENCE</scope>
</reference>
<dbReference type="Pfam" id="PF00665">
    <property type="entry name" value="rve"/>
    <property type="match status" value="1"/>
</dbReference>
<dbReference type="GO" id="GO:0003676">
    <property type="term" value="F:nucleic acid binding"/>
    <property type="evidence" value="ECO:0007669"/>
    <property type="project" value="InterPro"/>
</dbReference>
<comment type="caution">
    <text evidence="3">The sequence shown here is derived from an EMBL/GenBank/DDBJ whole genome shotgun (WGS) entry which is preliminary data.</text>
</comment>
<dbReference type="Gene3D" id="3.30.420.10">
    <property type="entry name" value="Ribonuclease H-like superfamily/Ribonuclease H"/>
    <property type="match status" value="1"/>
</dbReference>
<protein>
    <recommendedName>
        <fullName evidence="2">Integrase catalytic domain-containing protein</fullName>
    </recommendedName>
</protein>
<feature type="region of interest" description="Disordered" evidence="1">
    <location>
        <begin position="177"/>
        <end position="222"/>
    </location>
</feature>
<dbReference type="Proteomes" id="UP000683360">
    <property type="component" value="Unassembled WGS sequence"/>
</dbReference>
<organism evidence="3 4">
    <name type="scientific">Mytilus edulis</name>
    <name type="common">Blue mussel</name>
    <dbReference type="NCBI Taxonomy" id="6550"/>
    <lineage>
        <taxon>Eukaryota</taxon>
        <taxon>Metazoa</taxon>
        <taxon>Spiralia</taxon>
        <taxon>Lophotrochozoa</taxon>
        <taxon>Mollusca</taxon>
        <taxon>Bivalvia</taxon>
        <taxon>Autobranchia</taxon>
        <taxon>Pteriomorphia</taxon>
        <taxon>Mytilida</taxon>
        <taxon>Mytiloidea</taxon>
        <taxon>Mytilidae</taxon>
        <taxon>Mytilinae</taxon>
        <taxon>Mytilus</taxon>
    </lineage>
</organism>
<dbReference type="InterPro" id="IPR041588">
    <property type="entry name" value="Integrase_H2C2"/>
</dbReference>
<dbReference type="AlphaFoldDB" id="A0A8S3RH05"/>